<dbReference type="PANTHER" id="PTHR11947:SF3">
    <property type="entry name" value="[PYRUVATE DEHYDROGENASE (ACETYL-TRANSFERRING)] KINASE, MITOCHONDRIAL"/>
    <property type="match status" value="1"/>
</dbReference>
<keyword evidence="4 8" id="KW-0418">Kinase</keyword>
<keyword evidence="5 8" id="KW-0067">ATP-binding</keyword>
<evidence type="ECO:0000256" key="1">
    <source>
        <dbReference type="ARBA" id="ARBA00006155"/>
    </source>
</evidence>
<dbReference type="PANTHER" id="PTHR11947">
    <property type="entry name" value="PYRUVATE DEHYDROGENASE KINASE"/>
    <property type="match status" value="1"/>
</dbReference>
<reference evidence="10 11" key="1">
    <citation type="submission" date="2024-11" db="EMBL/GenBank/DDBJ databases">
        <title>Adaptive evolution of stress response genes in parasites aligns with host niche diversity.</title>
        <authorList>
            <person name="Hahn C."/>
            <person name="Resl P."/>
        </authorList>
    </citation>
    <scope>NUCLEOTIDE SEQUENCE [LARGE SCALE GENOMIC DNA]</scope>
    <source>
        <strain evidence="10">EGGRZ-B1_66</strain>
        <tissue evidence="10">Body</tissue>
    </source>
</reference>
<keyword evidence="3 8" id="KW-0547">Nucleotide-binding</keyword>
<comment type="subcellular location">
    <subcellularLocation>
        <location evidence="8">Mitochondrion matrix</location>
    </subcellularLocation>
</comment>
<dbReference type="Pfam" id="PF10436">
    <property type="entry name" value="BCDHK_Adom3"/>
    <property type="match status" value="1"/>
</dbReference>
<evidence type="ECO:0000256" key="2">
    <source>
        <dbReference type="ARBA" id="ARBA00022679"/>
    </source>
</evidence>
<dbReference type="InterPro" id="IPR039028">
    <property type="entry name" value="BCKD/PDK"/>
</dbReference>
<gene>
    <name evidence="10" type="primary">PDK4_1</name>
    <name evidence="10" type="ORF">Ciccas_009022</name>
</gene>
<keyword evidence="6 8" id="KW-0496">Mitochondrion</keyword>
<feature type="domain" description="Branched-chain alpha-ketoacid dehydrogenase kinase/Pyruvate dehydrogenase kinase N-terminal" evidence="9">
    <location>
        <begin position="28"/>
        <end position="188"/>
    </location>
</feature>
<protein>
    <recommendedName>
        <fullName evidence="8">Protein-serine/threonine kinase</fullName>
        <ecNumber evidence="8">2.7.11.-</ecNumber>
    </recommendedName>
</protein>
<evidence type="ECO:0000313" key="10">
    <source>
        <dbReference type="EMBL" id="KAL3312388.1"/>
    </source>
</evidence>
<dbReference type="GO" id="GO:0005524">
    <property type="term" value="F:ATP binding"/>
    <property type="evidence" value="ECO:0007669"/>
    <property type="project" value="UniProtKB-UniRule"/>
</dbReference>
<accession>A0ABD2PZ64</accession>
<organism evidence="10 11">
    <name type="scientific">Cichlidogyrus casuarinus</name>
    <dbReference type="NCBI Taxonomy" id="1844966"/>
    <lineage>
        <taxon>Eukaryota</taxon>
        <taxon>Metazoa</taxon>
        <taxon>Spiralia</taxon>
        <taxon>Lophotrochozoa</taxon>
        <taxon>Platyhelminthes</taxon>
        <taxon>Monogenea</taxon>
        <taxon>Monopisthocotylea</taxon>
        <taxon>Dactylogyridea</taxon>
        <taxon>Ancyrocephalidae</taxon>
        <taxon>Cichlidogyrus</taxon>
    </lineage>
</organism>
<comment type="caution">
    <text evidence="10">The sequence shown here is derived from an EMBL/GenBank/DDBJ whole genome shotgun (WGS) entry which is preliminary data.</text>
</comment>
<keyword evidence="11" id="KW-1185">Reference proteome</keyword>
<proteinExistence type="inferred from homology"/>
<sequence length="285" mass="32885">MKLTSVLRVLSGAYAEKFVKYGTFSPTPLSLAKLASFGETANMAKSAKFLREELPVRLANIMQEIHLLPDNLIRTPSASLVVSWYEKSFCDLIDFEKIDLNNEENLKNFTDCCAKIRDRHAHVVHTMAEGVMELKDRYGIDILVNNQVQYFLDRFYMMRISIRMLINQHVLLFGKQLDTHRPYLGSIDPQCDVLEILQHAYEDAKYLCQHYYAGAPEIKFTIHDSKDVNRSKVNLVYVPSHLYHISFELTKNAMRAIMENPEHQSHELPPINVLITHGDEDITIK</sequence>
<dbReference type="GO" id="GO:0004740">
    <property type="term" value="F:pyruvate dehydrogenase (acetyl-transferring) kinase activity"/>
    <property type="evidence" value="ECO:0007669"/>
    <property type="project" value="UniProtKB-EC"/>
</dbReference>
<evidence type="ECO:0000256" key="3">
    <source>
        <dbReference type="ARBA" id="ARBA00022741"/>
    </source>
</evidence>
<feature type="non-terminal residue" evidence="10">
    <location>
        <position position="285"/>
    </location>
</feature>
<dbReference type="SUPFAM" id="SSF55874">
    <property type="entry name" value="ATPase domain of HSP90 chaperone/DNA topoisomerase II/histidine kinase"/>
    <property type="match status" value="1"/>
</dbReference>
<comment type="similarity">
    <text evidence="1 8">Belongs to the PDK/BCKDK protein kinase family.</text>
</comment>
<dbReference type="Gene3D" id="1.20.140.20">
    <property type="entry name" value="Alpha-ketoacid/pyruvate dehydrogenase kinase, N-terminal domain"/>
    <property type="match status" value="1"/>
</dbReference>
<keyword evidence="2 8" id="KW-0808">Transferase</keyword>
<dbReference type="Gene3D" id="3.30.565.10">
    <property type="entry name" value="Histidine kinase-like ATPase, C-terminal domain"/>
    <property type="match status" value="1"/>
</dbReference>
<evidence type="ECO:0000256" key="4">
    <source>
        <dbReference type="ARBA" id="ARBA00022777"/>
    </source>
</evidence>
<name>A0ABD2PZ64_9PLAT</name>
<evidence type="ECO:0000256" key="8">
    <source>
        <dbReference type="RuleBase" id="RU366032"/>
    </source>
</evidence>
<dbReference type="InterPro" id="IPR018955">
    <property type="entry name" value="BCDHK/PDK_N"/>
</dbReference>
<evidence type="ECO:0000259" key="9">
    <source>
        <dbReference type="Pfam" id="PF10436"/>
    </source>
</evidence>
<dbReference type="EC" id="2.7.11.-" evidence="8"/>
<dbReference type="SUPFAM" id="SSF69012">
    <property type="entry name" value="alpha-ketoacid dehydrogenase kinase, N-terminal domain"/>
    <property type="match status" value="1"/>
</dbReference>
<dbReference type="AlphaFoldDB" id="A0ABD2PZ64"/>
<dbReference type="InterPro" id="IPR036890">
    <property type="entry name" value="HATPase_C_sf"/>
</dbReference>
<comment type="catalytic activity">
    <reaction evidence="7">
        <text>L-seryl-[pyruvate dehydrogenase E1 alpha subunit] + ATP = O-phospho-L-seryl-[pyruvate dehydrogenase E1 alpha subunit] + ADP + H(+)</text>
        <dbReference type="Rhea" id="RHEA:23052"/>
        <dbReference type="Rhea" id="RHEA-COMP:13689"/>
        <dbReference type="Rhea" id="RHEA-COMP:13690"/>
        <dbReference type="ChEBI" id="CHEBI:15378"/>
        <dbReference type="ChEBI" id="CHEBI:29999"/>
        <dbReference type="ChEBI" id="CHEBI:30616"/>
        <dbReference type="ChEBI" id="CHEBI:83421"/>
        <dbReference type="ChEBI" id="CHEBI:456216"/>
        <dbReference type="EC" id="2.7.11.2"/>
    </reaction>
</comment>
<evidence type="ECO:0000256" key="6">
    <source>
        <dbReference type="ARBA" id="ARBA00023128"/>
    </source>
</evidence>
<evidence type="ECO:0000256" key="7">
    <source>
        <dbReference type="ARBA" id="ARBA00048201"/>
    </source>
</evidence>
<dbReference type="InterPro" id="IPR036784">
    <property type="entry name" value="AK/P_DHK_N_sf"/>
</dbReference>
<evidence type="ECO:0000256" key="5">
    <source>
        <dbReference type="ARBA" id="ARBA00022840"/>
    </source>
</evidence>
<dbReference type="EMBL" id="JBJKFK010001720">
    <property type="protein sequence ID" value="KAL3312388.1"/>
    <property type="molecule type" value="Genomic_DNA"/>
</dbReference>
<dbReference type="Proteomes" id="UP001626550">
    <property type="component" value="Unassembled WGS sequence"/>
</dbReference>
<dbReference type="GO" id="GO:0005759">
    <property type="term" value="C:mitochondrial matrix"/>
    <property type="evidence" value="ECO:0007669"/>
    <property type="project" value="UniProtKB-SubCell"/>
</dbReference>
<evidence type="ECO:0000313" key="11">
    <source>
        <dbReference type="Proteomes" id="UP001626550"/>
    </source>
</evidence>